<name>A0A2P4YS43_9STRA</name>
<dbReference type="SUPFAM" id="SSF46689">
    <property type="entry name" value="Homeodomain-like"/>
    <property type="match status" value="1"/>
</dbReference>
<dbReference type="GO" id="GO:0000978">
    <property type="term" value="F:RNA polymerase II cis-regulatory region sequence-specific DNA binding"/>
    <property type="evidence" value="ECO:0007669"/>
    <property type="project" value="TreeGrafter"/>
</dbReference>
<protein>
    <submittedName>
        <fullName evidence="3">Myb-like protein</fullName>
    </submittedName>
</protein>
<dbReference type="CDD" id="cd00167">
    <property type="entry name" value="SANT"/>
    <property type="match status" value="2"/>
</dbReference>
<dbReference type="Pfam" id="PF13921">
    <property type="entry name" value="Myb_DNA-bind_6"/>
    <property type="match status" value="1"/>
</dbReference>
<feature type="domain" description="Myb-like" evidence="1">
    <location>
        <begin position="42"/>
        <end position="88"/>
    </location>
</feature>
<comment type="caution">
    <text evidence="3">The sequence shown here is derived from an EMBL/GenBank/DDBJ whole genome shotgun (WGS) entry which is preliminary data.</text>
</comment>
<dbReference type="PANTHER" id="PTHR45614">
    <property type="entry name" value="MYB PROTEIN-RELATED"/>
    <property type="match status" value="1"/>
</dbReference>
<dbReference type="InterPro" id="IPR017930">
    <property type="entry name" value="Myb_dom"/>
</dbReference>
<dbReference type="GO" id="GO:0000981">
    <property type="term" value="F:DNA-binding transcription factor activity, RNA polymerase II-specific"/>
    <property type="evidence" value="ECO:0007669"/>
    <property type="project" value="TreeGrafter"/>
</dbReference>
<dbReference type="OrthoDB" id="2143914at2759"/>
<dbReference type="Gene3D" id="1.10.10.60">
    <property type="entry name" value="Homeodomain-like"/>
    <property type="match status" value="2"/>
</dbReference>
<feature type="domain" description="HTH myb-type" evidence="2">
    <location>
        <begin position="89"/>
        <end position="143"/>
    </location>
</feature>
<dbReference type="Proteomes" id="UP000237271">
    <property type="component" value="Unassembled WGS sequence"/>
</dbReference>
<dbReference type="EMBL" id="NCKW01000381">
    <property type="protein sequence ID" value="POM80579.1"/>
    <property type="molecule type" value="Genomic_DNA"/>
</dbReference>
<dbReference type="InterPro" id="IPR001005">
    <property type="entry name" value="SANT/Myb"/>
</dbReference>
<accession>A0A2P4YS43</accession>
<dbReference type="PROSITE" id="PS51294">
    <property type="entry name" value="HTH_MYB"/>
    <property type="match status" value="2"/>
</dbReference>
<sequence length="210" mass="24150">MLVASNVEMKLQNLRAVVLNRSQHACSTRWNELQTRCIISTRQPWSADEDELLSMLVGCQGASQWTIVASFLPARTAKQCRERWCYQLDPSINRGPWSAEEDKLLVELQQKLGNAWARIAAHLPGRTDNAAKNRWHSAQLRQLKWEVENHGTVRDEKKPVSLPLANEDRVADTVIRSDKEFQSSDWEDLDQWIELAECLLDDGRMVQELT</sequence>
<dbReference type="InterPro" id="IPR009057">
    <property type="entry name" value="Homeodomain-like_sf"/>
</dbReference>
<dbReference type="GO" id="GO:0005634">
    <property type="term" value="C:nucleus"/>
    <property type="evidence" value="ECO:0007669"/>
    <property type="project" value="TreeGrafter"/>
</dbReference>
<organism evidence="3 4">
    <name type="scientific">Phytophthora palmivora</name>
    <dbReference type="NCBI Taxonomy" id="4796"/>
    <lineage>
        <taxon>Eukaryota</taxon>
        <taxon>Sar</taxon>
        <taxon>Stramenopiles</taxon>
        <taxon>Oomycota</taxon>
        <taxon>Peronosporomycetes</taxon>
        <taxon>Peronosporales</taxon>
        <taxon>Peronosporaceae</taxon>
        <taxon>Phytophthora</taxon>
    </lineage>
</organism>
<feature type="domain" description="HTH myb-type" evidence="2">
    <location>
        <begin position="42"/>
        <end position="84"/>
    </location>
</feature>
<evidence type="ECO:0000313" key="4">
    <source>
        <dbReference type="Proteomes" id="UP000237271"/>
    </source>
</evidence>
<gene>
    <name evidence="3" type="ORF">PHPALM_1562</name>
</gene>
<dbReference type="SMART" id="SM00717">
    <property type="entry name" value="SANT"/>
    <property type="match status" value="2"/>
</dbReference>
<evidence type="ECO:0000313" key="3">
    <source>
        <dbReference type="EMBL" id="POM80579.1"/>
    </source>
</evidence>
<dbReference type="PANTHER" id="PTHR45614:SF241">
    <property type="entry name" value="MYB-LIKE DNA-BINDING PROTEIN"/>
    <property type="match status" value="1"/>
</dbReference>
<dbReference type="InterPro" id="IPR050560">
    <property type="entry name" value="MYB_TF"/>
</dbReference>
<dbReference type="AlphaFoldDB" id="A0A2P4YS43"/>
<proteinExistence type="predicted"/>
<keyword evidence="4" id="KW-1185">Reference proteome</keyword>
<evidence type="ECO:0000259" key="2">
    <source>
        <dbReference type="PROSITE" id="PS51294"/>
    </source>
</evidence>
<feature type="domain" description="Myb-like" evidence="1">
    <location>
        <begin position="89"/>
        <end position="139"/>
    </location>
</feature>
<evidence type="ECO:0000259" key="1">
    <source>
        <dbReference type="PROSITE" id="PS50090"/>
    </source>
</evidence>
<dbReference type="PROSITE" id="PS50090">
    <property type="entry name" value="MYB_LIKE"/>
    <property type="match status" value="2"/>
</dbReference>
<reference evidence="3 4" key="1">
    <citation type="journal article" date="2017" name="Genome Biol. Evol.">
        <title>Phytophthora megakarya and P. palmivora, closely related causal agents of cacao black pod rot, underwent increases in genome sizes and gene numbers by different mechanisms.</title>
        <authorList>
            <person name="Ali S.S."/>
            <person name="Shao J."/>
            <person name="Lary D.J."/>
            <person name="Kronmiller B."/>
            <person name="Shen D."/>
            <person name="Strem M.D."/>
            <person name="Amoako-Attah I."/>
            <person name="Akrofi A.Y."/>
            <person name="Begoude B.A."/>
            <person name="Ten Hoopen G.M."/>
            <person name="Coulibaly K."/>
            <person name="Kebe B.I."/>
            <person name="Melnick R.L."/>
            <person name="Guiltinan M.J."/>
            <person name="Tyler B.M."/>
            <person name="Meinhardt L.W."/>
            <person name="Bailey B.A."/>
        </authorList>
    </citation>
    <scope>NUCLEOTIDE SEQUENCE [LARGE SCALE GENOMIC DNA]</scope>
    <source>
        <strain evidence="4">sbr112.9</strain>
    </source>
</reference>